<dbReference type="STRING" id="908809.ABG79_01691"/>
<dbReference type="PATRIC" id="fig|908809.3.peg.1692"/>
<dbReference type="InterPro" id="IPR050696">
    <property type="entry name" value="FtsA/MreB"/>
</dbReference>
<organism evidence="1 2">
    <name type="scientific">Caloramator mitchellensis</name>
    <dbReference type="NCBI Taxonomy" id="908809"/>
    <lineage>
        <taxon>Bacteria</taxon>
        <taxon>Bacillati</taxon>
        <taxon>Bacillota</taxon>
        <taxon>Clostridia</taxon>
        <taxon>Eubacteriales</taxon>
        <taxon>Clostridiaceae</taxon>
        <taxon>Caloramator</taxon>
    </lineage>
</organism>
<dbReference type="NCBIfam" id="NF007992">
    <property type="entry name" value="PRK10719.1-3"/>
    <property type="match status" value="1"/>
</dbReference>
<dbReference type="EMBL" id="LKHP01000009">
    <property type="protein sequence ID" value="KRQ86485.1"/>
    <property type="molecule type" value="Genomic_DNA"/>
</dbReference>
<dbReference type="PIRSF" id="PIRSF012293">
    <property type="entry name" value="EutA"/>
    <property type="match status" value="1"/>
</dbReference>
<dbReference type="InterPro" id="IPR043129">
    <property type="entry name" value="ATPase_NBD"/>
</dbReference>
<dbReference type="GO" id="GO:0016829">
    <property type="term" value="F:lyase activity"/>
    <property type="evidence" value="ECO:0007669"/>
    <property type="project" value="UniProtKB-KW"/>
</dbReference>
<evidence type="ECO:0000313" key="2">
    <source>
        <dbReference type="Proteomes" id="UP000052015"/>
    </source>
</evidence>
<comment type="caution">
    <text evidence="1">The sequence shown here is derived from an EMBL/GenBank/DDBJ whole genome shotgun (WGS) entry which is preliminary data.</text>
</comment>
<keyword evidence="2" id="KW-1185">Reference proteome</keyword>
<protein>
    <submittedName>
        <fullName evidence="1">Reactivating factor for ethanolamine ammonia lyase</fullName>
    </submittedName>
</protein>
<name>A0A0R3K0P0_CALMK</name>
<dbReference type="AlphaFoldDB" id="A0A0R3K0P0"/>
<reference evidence="1 2" key="1">
    <citation type="submission" date="2015-09" db="EMBL/GenBank/DDBJ databases">
        <title>Draft genome sequence of a Caloramator mitchellensis, a moderate thermophile from the Great Artesian Basin of Australia.</title>
        <authorList>
            <person name="Patel B.K."/>
        </authorList>
    </citation>
    <scope>NUCLEOTIDE SEQUENCE [LARGE SCALE GENOMIC DNA]</scope>
    <source>
        <strain evidence="1 2">VF08</strain>
    </source>
</reference>
<proteinExistence type="predicted"/>
<dbReference type="InterPro" id="IPR009377">
    <property type="entry name" value="EutA"/>
</dbReference>
<dbReference type="Pfam" id="PF06277">
    <property type="entry name" value="EutA"/>
    <property type="match status" value="1"/>
</dbReference>
<evidence type="ECO:0000313" key="1">
    <source>
        <dbReference type="EMBL" id="KRQ86485.1"/>
    </source>
</evidence>
<dbReference type="PANTHER" id="PTHR32432:SF13">
    <property type="entry name" value="ETHANOLAMINE AMMONIA-LYASE REACTIVASE EUTA"/>
    <property type="match status" value="1"/>
</dbReference>
<dbReference type="SUPFAM" id="SSF53067">
    <property type="entry name" value="Actin-like ATPase domain"/>
    <property type="match status" value="1"/>
</dbReference>
<accession>A0A0R3K0P0</accession>
<sequence length="486" mass="53592">MFRPLFVFMKGEDNLKEEIISVGIDIGTSTTQLIFSKLIIENTASAFTIPKIKIVDKQVFFKSEIYFTPLISSTEIDMEKVKKIIEIEYSKAGIKPEDVKTGAVIITGETARKKNANNVLNSLSKFAGEFVVATAGPELEAIIAGRGAGAENISKENDYCVANIDIGGGTTNIAVFDSGEVVDTCALDVGGRLIKFDENNRKINYASNKIIELAKELGIDLKLDDEITLGKIKIICSRMAEILEEVFGLRARSKLLEKMLITKPLNLNYKIDSITFSGGVADFIYNQSDNYLAFNDIGIVLGEAISKSSLFKKLKVFKPQETIRATVIGSGMHTVELSGSTIMYSKDIFPIKNIPVIRLNNESDYKLFSSEIEQKINWFIANEELQNIAIAFKGTKNPSFNNVSSLAEKIITGLNKLVENRLPIIVIVENDFAKALGHSIVNKLNKKNDVVCIDGIRVENGDFVDIGKPISNGRVVPIVIKTLLFK</sequence>
<dbReference type="Gene3D" id="3.30.420.40">
    <property type="match status" value="1"/>
</dbReference>
<keyword evidence="1" id="KW-0456">Lyase</keyword>
<gene>
    <name evidence="1" type="ORF">ABG79_01691</name>
</gene>
<dbReference type="Proteomes" id="UP000052015">
    <property type="component" value="Unassembled WGS sequence"/>
</dbReference>
<dbReference type="PANTHER" id="PTHR32432">
    <property type="entry name" value="CELL DIVISION PROTEIN FTSA-RELATED"/>
    <property type="match status" value="1"/>
</dbReference>